<dbReference type="AlphaFoldDB" id="A0A8S1IUT7"/>
<evidence type="ECO:0000259" key="1">
    <source>
        <dbReference type="Pfam" id="PF20653"/>
    </source>
</evidence>
<feature type="domain" description="Conserved Oligomeric Golgi complex subunit 6 C-terminal" evidence="1">
    <location>
        <begin position="2"/>
        <end position="442"/>
    </location>
</feature>
<dbReference type="PANTHER" id="PTHR21506">
    <property type="entry name" value="COMPONENT OF OLIGOMERIC GOLGI COMPLEX 6"/>
    <property type="match status" value="1"/>
</dbReference>
<dbReference type="InterPro" id="IPR010490">
    <property type="entry name" value="COG6"/>
</dbReference>
<evidence type="ECO:0000313" key="3">
    <source>
        <dbReference type="Proteomes" id="UP000708148"/>
    </source>
</evidence>
<dbReference type="EMBL" id="CAJHUC010000303">
    <property type="protein sequence ID" value="CAD7695072.1"/>
    <property type="molecule type" value="Genomic_DNA"/>
</dbReference>
<comment type="caution">
    <text evidence="2">The sequence shown here is derived from an EMBL/GenBank/DDBJ whole genome shotgun (WGS) entry which is preliminary data.</text>
</comment>
<evidence type="ECO:0000313" key="2">
    <source>
        <dbReference type="EMBL" id="CAD7695072.1"/>
    </source>
</evidence>
<protein>
    <recommendedName>
        <fullName evidence="1">Conserved Oligomeric Golgi complex subunit 6 C-terminal domain-containing protein</fullName>
    </recommendedName>
</protein>
<name>A0A8S1IUT7_9CHLO</name>
<sequence>MTLRDRPVLYRFCAEELAAALHNALFQRFIEALTRGSRPIEMHSDDPKRFINDMLAWVHQALASERELLENLFGDDNSGDLGGVGVSEAGEIPSSAHPVTRDEKMQNESVVSVEELLDSVFQSVCRPLKVRIEQVLIASPTVLLCFELSQLLAFYLETIGGLAGQRCQIVAVLRGCKEMASRTFQELLRARCDKLLRNAPVVPQDLSAPQQVMEIVVQLGEVAAAHGSSTTASPDESSLSDVVSSTVDLLVEVCEQTSEALSPDAPTRVDEAASMDPAVQRSFLVNCMDAIHGCLADHPAARGRAAGLANAIEGHLEALATAGVANVLARCGMAEIVSRVAEYDAAEPGSRKMASDPALGLSRVSSAMRAFFLDVSRPEALPEFREVLAPRLRTGAAGRVAAALAEAYEEVYSAVGRAENGYGPEGGVERIRHTPAQVRTILCVS</sequence>
<dbReference type="GO" id="GO:0017119">
    <property type="term" value="C:Golgi transport complex"/>
    <property type="evidence" value="ECO:0007669"/>
    <property type="project" value="InterPro"/>
</dbReference>
<accession>A0A8S1IUT7</accession>
<dbReference type="Pfam" id="PF20653">
    <property type="entry name" value="COG6_C"/>
    <property type="match status" value="1"/>
</dbReference>
<reference evidence="2" key="1">
    <citation type="submission" date="2020-12" db="EMBL/GenBank/DDBJ databases">
        <authorList>
            <person name="Iha C."/>
        </authorList>
    </citation>
    <scope>NUCLEOTIDE SEQUENCE</scope>
</reference>
<dbReference type="Proteomes" id="UP000708148">
    <property type="component" value="Unassembled WGS sequence"/>
</dbReference>
<dbReference type="SMART" id="SM01087">
    <property type="entry name" value="COG6"/>
    <property type="match status" value="1"/>
</dbReference>
<gene>
    <name evidence="2" type="ORF">OSTQU699_LOCUS433</name>
</gene>
<dbReference type="OrthoDB" id="272987at2759"/>
<dbReference type="InterPro" id="IPR048369">
    <property type="entry name" value="COG6_C"/>
</dbReference>
<proteinExistence type="predicted"/>
<keyword evidence="3" id="KW-1185">Reference proteome</keyword>
<dbReference type="GO" id="GO:0006891">
    <property type="term" value="P:intra-Golgi vesicle-mediated transport"/>
    <property type="evidence" value="ECO:0007669"/>
    <property type="project" value="InterPro"/>
</dbReference>
<organism evidence="2 3">
    <name type="scientific">Ostreobium quekettii</name>
    <dbReference type="NCBI Taxonomy" id="121088"/>
    <lineage>
        <taxon>Eukaryota</taxon>
        <taxon>Viridiplantae</taxon>
        <taxon>Chlorophyta</taxon>
        <taxon>core chlorophytes</taxon>
        <taxon>Ulvophyceae</taxon>
        <taxon>TCBD clade</taxon>
        <taxon>Bryopsidales</taxon>
        <taxon>Ostreobineae</taxon>
        <taxon>Ostreobiaceae</taxon>
        <taxon>Ostreobium</taxon>
    </lineage>
</organism>
<dbReference type="PANTHER" id="PTHR21506:SF0">
    <property type="entry name" value="CONSERVED OLIGOMERIC GOLGI COMPLEX SUBUNIT 6"/>
    <property type="match status" value="1"/>
</dbReference>